<dbReference type="RefSeq" id="WP_114711959.1">
    <property type="nucleotide sequence ID" value="NZ_KZ857258.1"/>
</dbReference>
<gene>
    <name evidence="2" type="ORF">B5K06_05300</name>
</gene>
<feature type="signal peptide" evidence="1">
    <location>
        <begin position="1"/>
        <end position="19"/>
    </location>
</feature>
<proteinExistence type="predicted"/>
<dbReference type="PANTHER" id="PTHR39327:SF1">
    <property type="entry name" value="BLR5470 PROTEIN"/>
    <property type="match status" value="1"/>
</dbReference>
<protein>
    <recommendedName>
        <fullName evidence="4">Transglutaminase</fullName>
    </recommendedName>
</protein>
<accession>A0A370KTM2</accession>
<evidence type="ECO:0000313" key="3">
    <source>
        <dbReference type="Proteomes" id="UP000254939"/>
    </source>
</evidence>
<dbReference type="AlphaFoldDB" id="A0A370KTM2"/>
<organism evidence="2 3">
    <name type="scientific">Rhizobium grahamii</name>
    <dbReference type="NCBI Taxonomy" id="1120045"/>
    <lineage>
        <taxon>Bacteria</taxon>
        <taxon>Pseudomonadati</taxon>
        <taxon>Pseudomonadota</taxon>
        <taxon>Alphaproteobacteria</taxon>
        <taxon>Hyphomicrobiales</taxon>
        <taxon>Rhizobiaceae</taxon>
        <taxon>Rhizobium/Agrobacterium group</taxon>
        <taxon>Rhizobium</taxon>
    </lineage>
</organism>
<dbReference type="Pfam" id="PF06035">
    <property type="entry name" value="Peptidase_C93"/>
    <property type="match status" value="1"/>
</dbReference>
<dbReference type="InterPro" id="IPR010319">
    <property type="entry name" value="Transglutaminase-like_Cys_pept"/>
</dbReference>
<dbReference type="SUPFAM" id="SSF54001">
    <property type="entry name" value="Cysteine proteinases"/>
    <property type="match status" value="1"/>
</dbReference>
<reference evidence="2 3" key="1">
    <citation type="submission" date="2017-03" db="EMBL/GenBank/DDBJ databases">
        <title>Genome analysis of Rhizobial strains effectives or ineffectives for nitrogen fixation isolated from bean seeds.</title>
        <authorList>
            <person name="Peralta H."/>
            <person name="Aguilar-Vera A."/>
            <person name="Mora Y."/>
            <person name="Vargas-Lagunas C."/>
            <person name="Girard L."/>
            <person name="Mora J."/>
        </authorList>
    </citation>
    <scope>NUCLEOTIDE SEQUENCE [LARGE SCALE GENOMIC DNA]</scope>
    <source>
        <strain evidence="2 3">CCGM3</strain>
    </source>
</reference>
<dbReference type="Proteomes" id="UP000254939">
    <property type="component" value="Unassembled WGS sequence"/>
</dbReference>
<evidence type="ECO:0000313" key="2">
    <source>
        <dbReference type="EMBL" id="RDJ14320.1"/>
    </source>
</evidence>
<name>A0A370KTM2_9HYPH</name>
<dbReference type="InterPro" id="IPR038765">
    <property type="entry name" value="Papain-like_cys_pep_sf"/>
</dbReference>
<dbReference type="EMBL" id="NAAC01000006">
    <property type="protein sequence ID" value="RDJ14320.1"/>
    <property type="molecule type" value="Genomic_DNA"/>
</dbReference>
<sequence>MKRSIITNNIAAFTLAAFAATVAPNLSDASVLPSPQISSAMYSADFAADAARALTFGSIASLVNLATNDIAKTIANIDVAALTRTLQPEPAGWVKESVAPEQPVARAPIAAPTGTAAFGTVAIPFKRLAALKKFAPSLSEMTDGTVIDCSSAQCSEATTAIKVAFTKTSQSSIRDKLNAVNVTINHTIRYSRDIDTYKVADYWATPAETLSRQQGDCEDFAILKMAALHAEGVDLKDMSVVVLFDQKRHFYHAVLSVAVNGNRFILDNMRDEVLPDTKLPDYVPLYSIADGKGYLHGTRTGAKQVASAMPLEKVAPGEGVAF</sequence>
<feature type="chain" id="PRO_5016944103" description="Transglutaminase" evidence="1">
    <location>
        <begin position="20"/>
        <end position="322"/>
    </location>
</feature>
<keyword evidence="1" id="KW-0732">Signal</keyword>
<dbReference type="OrthoDB" id="5401788at2"/>
<evidence type="ECO:0008006" key="4">
    <source>
        <dbReference type="Google" id="ProtNLM"/>
    </source>
</evidence>
<evidence type="ECO:0000256" key="1">
    <source>
        <dbReference type="SAM" id="SignalP"/>
    </source>
</evidence>
<dbReference type="Gene3D" id="3.10.620.30">
    <property type="match status" value="1"/>
</dbReference>
<dbReference type="PANTHER" id="PTHR39327">
    <property type="match status" value="1"/>
</dbReference>
<comment type="caution">
    <text evidence="2">The sequence shown here is derived from an EMBL/GenBank/DDBJ whole genome shotgun (WGS) entry which is preliminary data.</text>
</comment>